<feature type="signal peptide" evidence="1">
    <location>
        <begin position="1"/>
        <end position="19"/>
    </location>
</feature>
<evidence type="ECO:0008006" key="4">
    <source>
        <dbReference type="Google" id="ProtNLM"/>
    </source>
</evidence>
<name>A0A385Z081_9PSED</name>
<evidence type="ECO:0000313" key="3">
    <source>
        <dbReference type="Proteomes" id="UP000265560"/>
    </source>
</evidence>
<organism evidence="2 3">
    <name type="scientific">Pseudomonas cavernae</name>
    <dbReference type="NCBI Taxonomy" id="2320867"/>
    <lineage>
        <taxon>Bacteria</taxon>
        <taxon>Pseudomonadati</taxon>
        <taxon>Pseudomonadota</taxon>
        <taxon>Gammaproteobacteria</taxon>
        <taxon>Pseudomonadales</taxon>
        <taxon>Pseudomonadaceae</taxon>
        <taxon>Pseudomonas</taxon>
    </lineage>
</organism>
<dbReference type="RefSeq" id="WP_119892252.1">
    <property type="nucleotide sequence ID" value="NZ_CP032419.1"/>
</dbReference>
<sequence>MKRFAMLIVAALLTAPVFAADLCDINLQKLEDALATQAPNGDTATQQVEQLKAKAEEAKVVGDTEGCINNSNKALQVLENSDKGGGGIS</sequence>
<gene>
    <name evidence="2" type="ORF">D3880_04125</name>
</gene>
<accession>A0A385Z081</accession>
<evidence type="ECO:0000313" key="2">
    <source>
        <dbReference type="EMBL" id="AYC31627.1"/>
    </source>
</evidence>
<proteinExistence type="predicted"/>
<reference evidence="3" key="1">
    <citation type="submission" date="2018-09" db="EMBL/GenBank/DDBJ databases">
        <authorList>
            <person name="Zhu H."/>
        </authorList>
    </citation>
    <scope>NUCLEOTIDE SEQUENCE [LARGE SCALE GENOMIC DNA]</scope>
    <source>
        <strain evidence="3">K2W31S-8</strain>
    </source>
</reference>
<keyword evidence="3" id="KW-1185">Reference proteome</keyword>
<dbReference type="AlphaFoldDB" id="A0A385Z081"/>
<evidence type="ECO:0000256" key="1">
    <source>
        <dbReference type="SAM" id="SignalP"/>
    </source>
</evidence>
<dbReference type="EMBL" id="CP032419">
    <property type="protein sequence ID" value="AYC31627.1"/>
    <property type="molecule type" value="Genomic_DNA"/>
</dbReference>
<dbReference type="Proteomes" id="UP000265560">
    <property type="component" value="Chromosome"/>
</dbReference>
<dbReference type="OrthoDB" id="7026422at2"/>
<protein>
    <recommendedName>
        <fullName evidence="4">DUF1090 family protein</fullName>
    </recommendedName>
</protein>
<keyword evidence="1" id="KW-0732">Signal</keyword>
<dbReference type="KEGG" id="pcav:D3880_04125"/>
<feature type="chain" id="PRO_5017445124" description="DUF1090 family protein" evidence="1">
    <location>
        <begin position="20"/>
        <end position="89"/>
    </location>
</feature>